<organism evidence="1 2">
    <name type="scientific">Aspergillus cavernicola</name>
    <dbReference type="NCBI Taxonomy" id="176166"/>
    <lineage>
        <taxon>Eukaryota</taxon>
        <taxon>Fungi</taxon>
        <taxon>Dikarya</taxon>
        <taxon>Ascomycota</taxon>
        <taxon>Pezizomycotina</taxon>
        <taxon>Eurotiomycetes</taxon>
        <taxon>Eurotiomycetidae</taxon>
        <taxon>Eurotiales</taxon>
        <taxon>Aspergillaceae</taxon>
        <taxon>Aspergillus</taxon>
        <taxon>Aspergillus subgen. Nidulantes</taxon>
    </lineage>
</organism>
<reference evidence="1 2" key="1">
    <citation type="submission" date="2024-07" db="EMBL/GenBank/DDBJ databases">
        <title>Section-level genome sequencing and comparative genomics of Aspergillus sections Usti and Cavernicolus.</title>
        <authorList>
            <consortium name="Lawrence Berkeley National Laboratory"/>
            <person name="Nybo J.L."/>
            <person name="Vesth T.C."/>
            <person name="Theobald S."/>
            <person name="Frisvad J.C."/>
            <person name="Larsen T.O."/>
            <person name="Kjaerboelling I."/>
            <person name="Rothschild-Mancinelli K."/>
            <person name="Lyhne E.K."/>
            <person name="Kogle M.E."/>
            <person name="Barry K."/>
            <person name="Clum A."/>
            <person name="Na H."/>
            <person name="Ledsgaard L."/>
            <person name="Lin J."/>
            <person name="Lipzen A."/>
            <person name="Kuo A."/>
            <person name="Riley R."/>
            <person name="Mondo S."/>
            <person name="LaButti K."/>
            <person name="Haridas S."/>
            <person name="Pangalinan J."/>
            <person name="Salamov A.A."/>
            <person name="Simmons B.A."/>
            <person name="Magnuson J.K."/>
            <person name="Chen J."/>
            <person name="Drula E."/>
            <person name="Henrissat B."/>
            <person name="Wiebenga A."/>
            <person name="Lubbers R.J."/>
            <person name="Gomes A.C."/>
            <person name="Makela M.R."/>
            <person name="Stajich J."/>
            <person name="Grigoriev I.V."/>
            <person name="Mortensen U.H."/>
            <person name="De vries R.P."/>
            <person name="Baker S.E."/>
            <person name="Andersen M.R."/>
        </authorList>
    </citation>
    <scope>NUCLEOTIDE SEQUENCE [LARGE SCALE GENOMIC DNA]</scope>
    <source>
        <strain evidence="1 2">CBS 600.67</strain>
    </source>
</reference>
<name>A0ABR4HGJ5_9EURO</name>
<proteinExistence type="predicted"/>
<accession>A0ABR4HGJ5</accession>
<dbReference type="EMBL" id="JBFXLS010000125">
    <property type="protein sequence ID" value="KAL2814511.1"/>
    <property type="molecule type" value="Genomic_DNA"/>
</dbReference>
<dbReference type="Proteomes" id="UP001610335">
    <property type="component" value="Unassembled WGS sequence"/>
</dbReference>
<comment type="caution">
    <text evidence="1">The sequence shown here is derived from an EMBL/GenBank/DDBJ whole genome shotgun (WGS) entry which is preliminary data.</text>
</comment>
<gene>
    <name evidence="1" type="ORF">BDW59DRAFT_177938</name>
</gene>
<sequence>MSESEGDSEWQQVRHYSDHLGHPVILEEYIEPDWDPEPTHQVPIQVYSTIYSYCPPDSFACIEHHRREIAYRKQQHQAGAPNPPPLIPQFSNYGRLPRGCCVLLHSHSYRLGHLENLHEYAEAGDSPDWLYFNRAFHNRSDIDQGHHASYKSEFPLGGFELSIQPVRNQREIGQTIMCDIFHSALVTKDNTSLEYALDQDESVPSDVSPLSEGQIRHQLDQQVLAESESDLQYLTFVPFLSHLQETKIPALLESTARPFISSLIPHLRPRTTLNLKFYIPESTSWSAILPAYHNSLSYQTTSFPIGALQTLSSQENDPPALHRIYPQAGDSRRRPDLLIRNGDESAVVLDRVNFVSHAGVFFYMTNHSHDPGWGTDAPDRPDTKIERSPGMAEVARRLAMRMVEDHQV</sequence>
<protein>
    <submittedName>
        <fullName evidence="1">Uncharacterized protein</fullName>
    </submittedName>
</protein>
<evidence type="ECO:0000313" key="1">
    <source>
        <dbReference type="EMBL" id="KAL2814511.1"/>
    </source>
</evidence>
<evidence type="ECO:0000313" key="2">
    <source>
        <dbReference type="Proteomes" id="UP001610335"/>
    </source>
</evidence>
<keyword evidence="2" id="KW-1185">Reference proteome</keyword>